<name>A0A3Q7H831_SOLLC</name>
<protein>
    <submittedName>
        <fullName evidence="2">Uncharacterized protein</fullName>
    </submittedName>
</protein>
<proteinExistence type="predicted"/>
<dbReference type="EnsemblPlants" id="Solyc07g041110.1.1">
    <property type="protein sequence ID" value="Solyc07g041110.1.1.1"/>
    <property type="gene ID" value="Solyc07g041110.1"/>
</dbReference>
<dbReference type="PaxDb" id="4081-Solyc07g041110.1.1"/>
<feature type="region of interest" description="Disordered" evidence="1">
    <location>
        <begin position="1"/>
        <end position="23"/>
    </location>
</feature>
<reference evidence="2" key="1">
    <citation type="journal article" date="2012" name="Nature">
        <title>The tomato genome sequence provides insights into fleshy fruit evolution.</title>
        <authorList>
            <consortium name="Tomato Genome Consortium"/>
        </authorList>
    </citation>
    <scope>NUCLEOTIDE SEQUENCE [LARGE SCALE GENOMIC DNA]</scope>
    <source>
        <strain evidence="2">cv. Heinz 1706</strain>
    </source>
</reference>
<organism evidence="2">
    <name type="scientific">Solanum lycopersicum</name>
    <name type="common">Tomato</name>
    <name type="synonym">Lycopersicon esculentum</name>
    <dbReference type="NCBI Taxonomy" id="4081"/>
    <lineage>
        <taxon>Eukaryota</taxon>
        <taxon>Viridiplantae</taxon>
        <taxon>Streptophyta</taxon>
        <taxon>Embryophyta</taxon>
        <taxon>Tracheophyta</taxon>
        <taxon>Spermatophyta</taxon>
        <taxon>Magnoliopsida</taxon>
        <taxon>eudicotyledons</taxon>
        <taxon>Gunneridae</taxon>
        <taxon>Pentapetalae</taxon>
        <taxon>asterids</taxon>
        <taxon>lamiids</taxon>
        <taxon>Solanales</taxon>
        <taxon>Solanaceae</taxon>
        <taxon>Solanoideae</taxon>
        <taxon>Solaneae</taxon>
        <taxon>Solanum</taxon>
        <taxon>Solanum subgen. Lycopersicon</taxon>
    </lineage>
</organism>
<keyword evidence="3" id="KW-1185">Reference proteome</keyword>
<evidence type="ECO:0000313" key="2">
    <source>
        <dbReference type="EnsemblPlants" id="Solyc07g041110.1.1.1"/>
    </source>
</evidence>
<dbReference type="InParanoid" id="A0A3Q7H831"/>
<evidence type="ECO:0000256" key="1">
    <source>
        <dbReference type="SAM" id="MobiDB-lite"/>
    </source>
</evidence>
<dbReference type="Gramene" id="Solyc07g041110.1.1">
    <property type="protein sequence ID" value="Solyc07g041110.1.1.1"/>
    <property type="gene ID" value="Solyc07g041110.1"/>
</dbReference>
<dbReference type="AlphaFoldDB" id="A0A3Q7H831"/>
<reference evidence="2" key="2">
    <citation type="submission" date="2019-01" db="UniProtKB">
        <authorList>
            <consortium name="EnsemblPlants"/>
        </authorList>
    </citation>
    <scope>IDENTIFICATION</scope>
    <source>
        <strain evidence="2">cv. Heinz 1706</strain>
    </source>
</reference>
<evidence type="ECO:0000313" key="3">
    <source>
        <dbReference type="Proteomes" id="UP000004994"/>
    </source>
</evidence>
<sequence length="50" mass="5516">MMRAVDLSSPHDLNSNDKQELGNVSASNTTFGYIYVCVRARLSISSLKLL</sequence>
<accession>A0A3Q7H831</accession>
<dbReference type="Proteomes" id="UP000004994">
    <property type="component" value="Chromosome 7"/>
</dbReference>